<gene>
    <name evidence="2" type="ORF">Sjap_024388</name>
</gene>
<dbReference type="GO" id="GO:0003680">
    <property type="term" value="F:minor groove of adenine-thymine-rich DNA binding"/>
    <property type="evidence" value="ECO:0007669"/>
    <property type="project" value="UniProtKB-UniRule"/>
</dbReference>
<evidence type="ECO:0000313" key="3">
    <source>
        <dbReference type="Proteomes" id="UP001417504"/>
    </source>
</evidence>
<protein>
    <recommendedName>
        <fullName evidence="1">AT-hook motif nuclear-localized protein</fullName>
    </recommendedName>
</protein>
<sequence>MIPKFSIQSVGALVLKDRSINGALHSVGRYRIGAATAISRQDFDDEKAAAACSKGRPSGVLNKIYNKVEIENLGGEWVSCSSGLNFTPHVITVAAGEDVTMKIISFSQQGVTHFGTPRKDIR</sequence>
<keyword evidence="1" id="KW-0238">DNA-binding</keyword>
<keyword evidence="1" id="KW-0805">Transcription regulation</keyword>
<dbReference type="PANTHER" id="PTHR31500:SF96">
    <property type="entry name" value="AT-HOOK MOTIF NUCLEAR-LOCALIZED PROTEIN 7"/>
    <property type="match status" value="1"/>
</dbReference>
<reference evidence="2 3" key="1">
    <citation type="submission" date="2024-01" db="EMBL/GenBank/DDBJ databases">
        <title>Genome assemblies of Stephania.</title>
        <authorList>
            <person name="Yang L."/>
        </authorList>
    </citation>
    <scope>NUCLEOTIDE SEQUENCE [LARGE SCALE GENOMIC DNA]</scope>
    <source>
        <strain evidence="2">QJT</strain>
        <tissue evidence="2">Leaf</tissue>
    </source>
</reference>
<comment type="domain">
    <text evidence="1">The PPC domain mediates interactions between AHL proteins.</text>
</comment>
<comment type="subcellular location">
    <subcellularLocation>
        <location evidence="1">Nucleus</location>
    </subcellularLocation>
</comment>
<dbReference type="PANTHER" id="PTHR31500">
    <property type="entry name" value="AT-HOOK MOTIF NUCLEAR-LOCALIZED PROTEIN 9"/>
    <property type="match status" value="1"/>
</dbReference>
<proteinExistence type="predicted"/>
<accession>A0AAP0EDA5</accession>
<name>A0AAP0EDA5_9MAGN</name>
<dbReference type="Proteomes" id="UP001417504">
    <property type="component" value="Unassembled WGS sequence"/>
</dbReference>
<dbReference type="GO" id="GO:0005634">
    <property type="term" value="C:nucleus"/>
    <property type="evidence" value="ECO:0007669"/>
    <property type="project" value="UniProtKB-SubCell"/>
</dbReference>
<keyword evidence="3" id="KW-1185">Reference proteome</keyword>
<comment type="function">
    <text evidence="1">Transcription factor that specifically binds AT-rich DNA sequences related to the nuclear matrix attachment regions (MARs).</text>
</comment>
<keyword evidence="1" id="KW-0804">Transcription</keyword>
<dbReference type="AlphaFoldDB" id="A0AAP0EDA5"/>
<comment type="caution">
    <text evidence="2">The sequence shown here is derived from an EMBL/GenBank/DDBJ whole genome shotgun (WGS) entry which is preliminary data.</text>
</comment>
<evidence type="ECO:0000313" key="2">
    <source>
        <dbReference type="EMBL" id="KAK9091211.1"/>
    </source>
</evidence>
<dbReference type="InterPro" id="IPR039605">
    <property type="entry name" value="AHL"/>
</dbReference>
<evidence type="ECO:0000256" key="1">
    <source>
        <dbReference type="RuleBase" id="RU367031"/>
    </source>
</evidence>
<organism evidence="2 3">
    <name type="scientific">Stephania japonica</name>
    <dbReference type="NCBI Taxonomy" id="461633"/>
    <lineage>
        <taxon>Eukaryota</taxon>
        <taxon>Viridiplantae</taxon>
        <taxon>Streptophyta</taxon>
        <taxon>Embryophyta</taxon>
        <taxon>Tracheophyta</taxon>
        <taxon>Spermatophyta</taxon>
        <taxon>Magnoliopsida</taxon>
        <taxon>Ranunculales</taxon>
        <taxon>Menispermaceae</taxon>
        <taxon>Menispermoideae</taxon>
        <taxon>Cissampelideae</taxon>
        <taxon>Stephania</taxon>
    </lineage>
</organism>
<keyword evidence="1" id="KW-0539">Nucleus</keyword>
<dbReference type="EMBL" id="JBBNAE010000010">
    <property type="protein sequence ID" value="KAK9091211.1"/>
    <property type="molecule type" value="Genomic_DNA"/>
</dbReference>